<evidence type="ECO:0000256" key="2">
    <source>
        <dbReference type="RuleBase" id="RU004241"/>
    </source>
</evidence>
<keyword evidence="1" id="KW-0560">Oxidoreductase</keyword>
<feature type="region of interest" description="Disordered" evidence="3">
    <location>
        <begin position="187"/>
        <end position="222"/>
    </location>
</feature>
<feature type="region of interest" description="Disordered" evidence="3">
    <location>
        <begin position="1"/>
        <end position="21"/>
    </location>
</feature>
<dbReference type="Pfam" id="PF00141">
    <property type="entry name" value="peroxidase"/>
    <property type="match status" value="1"/>
</dbReference>
<dbReference type="InterPro" id="IPR002207">
    <property type="entry name" value="Peroxidase_I"/>
</dbReference>
<dbReference type="SUPFAM" id="SSF48113">
    <property type="entry name" value="Heme-dependent peroxidases"/>
    <property type="match status" value="1"/>
</dbReference>
<organism evidence="5 6">
    <name type="scientific">Tetraparma gracilis</name>
    <dbReference type="NCBI Taxonomy" id="2962635"/>
    <lineage>
        <taxon>Eukaryota</taxon>
        <taxon>Sar</taxon>
        <taxon>Stramenopiles</taxon>
        <taxon>Ochrophyta</taxon>
        <taxon>Bolidophyceae</taxon>
        <taxon>Parmales</taxon>
        <taxon>Triparmaceae</taxon>
        <taxon>Tetraparma</taxon>
    </lineage>
</organism>
<dbReference type="InterPro" id="IPR010255">
    <property type="entry name" value="Haem_peroxidase_sf"/>
</dbReference>
<dbReference type="EMBL" id="BRYB01000877">
    <property type="protein sequence ID" value="GMI39493.1"/>
    <property type="molecule type" value="Genomic_DNA"/>
</dbReference>
<dbReference type="InterPro" id="IPR044831">
    <property type="entry name" value="Ccp1-like"/>
</dbReference>
<dbReference type="PROSITE" id="PS50873">
    <property type="entry name" value="PEROXIDASE_4"/>
    <property type="match status" value="1"/>
</dbReference>
<name>A0ABQ6N335_9STRA</name>
<evidence type="ECO:0000313" key="5">
    <source>
        <dbReference type="EMBL" id="GMI39493.1"/>
    </source>
</evidence>
<feature type="domain" description="Plant heme peroxidase family profile" evidence="4">
    <location>
        <begin position="133"/>
        <end position="380"/>
    </location>
</feature>
<evidence type="ECO:0000256" key="3">
    <source>
        <dbReference type="SAM" id="MobiDB-lite"/>
    </source>
</evidence>
<gene>
    <name evidence="5" type="ORF">TeGR_g9919</name>
</gene>
<dbReference type="Gene3D" id="1.10.420.10">
    <property type="entry name" value="Peroxidase, domain 2"/>
    <property type="match status" value="1"/>
</dbReference>
<dbReference type="Proteomes" id="UP001165060">
    <property type="component" value="Unassembled WGS sequence"/>
</dbReference>
<reference evidence="5 6" key="1">
    <citation type="journal article" date="2023" name="Commun. Biol.">
        <title>Genome analysis of Parmales, the sister group of diatoms, reveals the evolutionary specialization of diatoms from phago-mixotrophs to photoautotrophs.</title>
        <authorList>
            <person name="Ban H."/>
            <person name="Sato S."/>
            <person name="Yoshikawa S."/>
            <person name="Yamada K."/>
            <person name="Nakamura Y."/>
            <person name="Ichinomiya M."/>
            <person name="Sato N."/>
            <person name="Blanc-Mathieu R."/>
            <person name="Endo H."/>
            <person name="Kuwata A."/>
            <person name="Ogata H."/>
        </authorList>
    </citation>
    <scope>NUCLEOTIDE SEQUENCE [LARGE SCALE GENOMIC DNA]</scope>
</reference>
<dbReference type="InterPro" id="IPR002016">
    <property type="entry name" value="Haem_peroxidase"/>
</dbReference>
<evidence type="ECO:0000256" key="1">
    <source>
        <dbReference type="ARBA" id="ARBA00023002"/>
    </source>
</evidence>
<dbReference type="PRINTS" id="PR00459">
    <property type="entry name" value="ASPEROXIDASE"/>
</dbReference>
<comment type="caution">
    <text evidence="5">The sequence shown here is derived from an EMBL/GenBank/DDBJ whole genome shotgun (WGS) entry which is preliminary data.</text>
</comment>
<sequence>MGAASPSASAHSSAPAIPPPSMSQVAALSAKALTQLLSSQGVPIAGAAEKRDLLDLVAANGARLARLDLGAVRSDIEGLIGERSWDDGSYGPLLIRFAWHNSGTYDRHTDTGGSNGSTMRFDAEKSDPENKGLSHAVALLEPVHAKHSFLSYADVWTLAGCVAIEASGGPRVPFSYGRVDFTPGEAREVHGPSGCPFGDGKATNPGGSRLPSADLGPAPGAPGGCPMHRQEKPTIDAMRGVFDRLGFDDRATVNLILLGHQFGRCHADVSGYEHPWYVFDPAHWNAYEHGLGYLSLYEMGAGTGRLKKRVTNQGKRQWEMNMGFGEPFMMLPTDMALWWDEAYREHVKYYDRHRRAFKEDAVVNFKRLVELGCKGLVDEL</sequence>
<dbReference type="PRINTS" id="PR00458">
    <property type="entry name" value="PEROXIDASE"/>
</dbReference>
<accession>A0ABQ6N335</accession>
<comment type="similarity">
    <text evidence="2">Belongs to the peroxidase family.</text>
</comment>
<proteinExistence type="inferred from homology"/>
<evidence type="ECO:0000259" key="4">
    <source>
        <dbReference type="PROSITE" id="PS50873"/>
    </source>
</evidence>
<keyword evidence="6" id="KW-1185">Reference proteome</keyword>
<evidence type="ECO:0000313" key="6">
    <source>
        <dbReference type="Proteomes" id="UP001165060"/>
    </source>
</evidence>
<protein>
    <recommendedName>
        <fullName evidence="4">Plant heme peroxidase family profile domain-containing protein</fullName>
    </recommendedName>
</protein>
<feature type="compositionally biased region" description="Low complexity" evidence="3">
    <location>
        <begin position="1"/>
        <end position="15"/>
    </location>
</feature>
<dbReference type="Gene3D" id="1.10.520.10">
    <property type="match status" value="1"/>
</dbReference>
<dbReference type="PANTHER" id="PTHR31356:SF66">
    <property type="entry name" value="CATALASE-PEROXIDASE"/>
    <property type="match status" value="1"/>
</dbReference>
<dbReference type="PANTHER" id="PTHR31356">
    <property type="entry name" value="THYLAKOID LUMENAL 29 KDA PROTEIN, CHLOROPLASTIC-RELATED"/>
    <property type="match status" value="1"/>
</dbReference>